<feature type="transmembrane region" description="Helical" evidence="1">
    <location>
        <begin position="154"/>
        <end position="175"/>
    </location>
</feature>
<organism evidence="2 3">
    <name type="scientific">Nocardioides silvaticus</name>
    <dbReference type="NCBI Taxonomy" id="2201891"/>
    <lineage>
        <taxon>Bacteria</taxon>
        <taxon>Bacillati</taxon>
        <taxon>Actinomycetota</taxon>
        <taxon>Actinomycetes</taxon>
        <taxon>Propionibacteriales</taxon>
        <taxon>Nocardioidaceae</taxon>
        <taxon>Nocardioides</taxon>
    </lineage>
</organism>
<name>A0A316TM71_9ACTN</name>
<dbReference type="EMBL" id="QGDD01000003">
    <property type="protein sequence ID" value="PWN03234.1"/>
    <property type="molecule type" value="Genomic_DNA"/>
</dbReference>
<keyword evidence="1" id="KW-0472">Membrane</keyword>
<comment type="caution">
    <text evidence="2">The sequence shown here is derived from an EMBL/GenBank/DDBJ whole genome shotgun (WGS) entry which is preliminary data.</text>
</comment>
<protein>
    <recommendedName>
        <fullName evidence="4">DUF4386 domain-containing protein</fullName>
    </recommendedName>
</protein>
<evidence type="ECO:0000313" key="3">
    <source>
        <dbReference type="Proteomes" id="UP000245507"/>
    </source>
</evidence>
<proteinExistence type="predicted"/>
<dbReference type="AlphaFoldDB" id="A0A316TM71"/>
<sequence length="219" mass="21914">MRREPILVLSALLSALGPLVGNGLYAGPTGDDEEVLASLRDGLPTIAYAGYGLELLGFVAMVVLFGWLVSFLARPAPVAAACVGVGGAAMLGVKLGSAGSTMAALSLADDIDATTAEVLLSLGEQGFVLQGFLLGLALSAAGVGLLATPAPRWLAWWPTVVGVLAMVTAGIGVVAPASYVPIPFLLLLVWMVALAIRSALGTSSAESTPAAAAAPTMTA</sequence>
<dbReference type="Proteomes" id="UP000245507">
    <property type="component" value="Unassembled WGS sequence"/>
</dbReference>
<feature type="transmembrane region" description="Helical" evidence="1">
    <location>
        <begin position="45"/>
        <end position="69"/>
    </location>
</feature>
<keyword evidence="1" id="KW-0812">Transmembrane</keyword>
<feature type="transmembrane region" description="Helical" evidence="1">
    <location>
        <begin position="181"/>
        <end position="200"/>
    </location>
</feature>
<accession>A0A316TM71</accession>
<reference evidence="2 3" key="1">
    <citation type="submission" date="2018-05" db="EMBL/GenBank/DDBJ databases">
        <title>Nocardioides silvaticus genome.</title>
        <authorList>
            <person name="Li C."/>
            <person name="Wang G."/>
        </authorList>
    </citation>
    <scope>NUCLEOTIDE SEQUENCE [LARGE SCALE GENOMIC DNA]</scope>
    <source>
        <strain evidence="2 3">CCTCC AB 2018079</strain>
    </source>
</reference>
<dbReference type="OrthoDB" id="9876056at2"/>
<evidence type="ECO:0000313" key="2">
    <source>
        <dbReference type="EMBL" id="PWN03234.1"/>
    </source>
</evidence>
<dbReference type="RefSeq" id="WP_109693323.1">
    <property type="nucleotide sequence ID" value="NZ_QGDD01000003.1"/>
</dbReference>
<evidence type="ECO:0000256" key="1">
    <source>
        <dbReference type="SAM" id="Phobius"/>
    </source>
</evidence>
<feature type="transmembrane region" description="Helical" evidence="1">
    <location>
        <begin position="76"/>
        <end position="93"/>
    </location>
</feature>
<gene>
    <name evidence="2" type="ORF">DJ010_08940</name>
</gene>
<keyword evidence="3" id="KW-1185">Reference proteome</keyword>
<keyword evidence="1" id="KW-1133">Transmembrane helix</keyword>
<feature type="transmembrane region" description="Helical" evidence="1">
    <location>
        <begin position="127"/>
        <end position="147"/>
    </location>
</feature>
<evidence type="ECO:0008006" key="4">
    <source>
        <dbReference type="Google" id="ProtNLM"/>
    </source>
</evidence>